<dbReference type="AlphaFoldDB" id="A0A414FQ87"/>
<organism evidence="1 2">
    <name type="scientific">Phocaeicola plebeius</name>
    <dbReference type="NCBI Taxonomy" id="310297"/>
    <lineage>
        <taxon>Bacteria</taxon>
        <taxon>Pseudomonadati</taxon>
        <taxon>Bacteroidota</taxon>
        <taxon>Bacteroidia</taxon>
        <taxon>Bacteroidales</taxon>
        <taxon>Bacteroidaceae</taxon>
        <taxon>Phocaeicola</taxon>
    </lineage>
</organism>
<dbReference type="EMBL" id="QSJG01000025">
    <property type="protein sequence ID" value="RHD52313.1"/>
    <property type="molecule type" value="Genomic_DNA"/>
</dbReference>
<reference evidence="1 2" key="1">
    <citation type="submission" date="2018-08" db="EMBL/GenBank/DDBJ databases">
        <title>A genome reference for cultivated species of the human gut microbiota.</title>
        <authorList>
            <person name="Zou Y."/>
            <person name="Xue W."/>
            <person name="Luo G."/>
        </authorList>
    </citation>
    <scope>NUCLEOTIDE SEQUENCE [LARGE SCALE GENOMIC DNA]</scope>
    <source>
        <strain evidence="1 2">AM31-10</strain>
    </source>
</reference>
<gene>
    <name evidence="1" type="ORF">DW789_11595</name>
</gene>
<name>A0A414FQ87_9BACT</name>
<comment type="caution">
    <text evidence="1">The sequence shown here is derived from an EMBL/GenBank/DDBJ whole genome shotgun (WGS) entry which is preliminary data.</text>
</comment>
<proteinExistence type="predicted"/>
<sequence>MISDFKYLIFSIFCINDIQIVIDAIRSIFKTELAEGKAEIRMETPIVYDYINPISGGRHLPKFCCWKSKIYPNQIFFISNYEDGLSNVCRAIQKHIKCSYLMCALSNGIDNPFFKFYSSDYSANERLILAYKEDKWVFYEKGVPLFVENMDYYKNRLIKNRLNNTIIKEYLLKLGVNVSSIDEEISNGFVFFRKKW</sequence>
<evidence type="ECO:0000313" key="1">
    <source>
        <dbReference type="EMBL" id="RHD52313.1"/>
    </source>
</evidence>
<dbReference type="RefSeq" id="WP_009135705.1">
    <property type="nucleotide sequence ID" value="NZ_CAUCUV010000002.1"/>
</dbReference>
<accession>A0A414FQ87</accession>
<dbReference type="Proteomes" id="UP000284361">
    <property type="component" value="Unassembled WGS sequence"/>
</dbReference>
<dbReference type="GeneID" id="98068193"/>
<evidence type="ECO:0000313" key="2">
    <source>
        <dbReference type="Proteomes" id="UP000284361"/>
    </source>
</evidence>
<protein>
    <submittedName>
        <fullName evidence="1">Uncharacterized protein</fullName>
    </submittedName>
</protein>